<feature type="compositionally biased region" description="Pro residues" evidence="1">
    <location>
        <begin position="314"/>
        <end position="330"/>
    </location>
</feature>
<feature type="compositionally biased region" description="Pro residues" evidence="1">
    <location>
        <begin position="274"/>
        <end position="284"/>
    </location>
</feature>
<dbReference type="Proteomes" id="UP000823399">
    <property type="component" value="Unassembled WGS sequence"/>
</dbReference>
<evidence type="ECO:0000313" key="2">
    <source>
        <dbReference type="EMBL" id="KAG2086658.1"/>
    </source>
</evidence>
<organism evidence="2 3">
    <name type="scientific">Suillus discolor</name>
    <dbReference type="NCBI Taxonomy" id="1912936"/>
    <lineage>
        <taxon>Eukaryota</taxon>
        <taxon>Fungi</taxon>
        <taxon>Dikarya</taxon>
        <taxon>Basidiomycota</taxon>
        <taxon>Agaricomycotina</taxon>
        <taxon>Agaricomycetes</taxon>
        <taxon>Agaricomycetidae</taxon>
        <taxon>Boletales</taxon>
        <taxon>Suillineae</taxon>
        <taxon>Suillaceae</taxon>
        <taxon>Suillus</taxon>
    </lineage>
</organism>
<accession>A0A9P7ESY1</accession>
<comment type="caution">
    <text evidence="2">The sequence shown here is derived from an EMBL/GenBank/DDBJ whole genome shotgun (WGS) entry which is preliminary data.</text>
</comment>
<sequence>MSITQGTGQLKKVTINDGRPAAAKPVMWTAMHCTTLKLSQPVCNAQYHEGVSLILGNGKKASLEGHIIFNDPSTSHTAIGCIREILILNSNKAVNHVAVQKFAFGPVLHPSLHLPTLKLTEHEVVISPQTSLRVDNATEVHLVAARQIQEKKAAKKSGETPDTELSSALRDAIADVPAVFDRPAAKQTKKMQKAKDKAPLPQPGPRQPTITQAAASSSSHLPAPMPSHLPSLHLPATVPSQMQHSLVPPYSAPHLHNSLQSPPMVLTQQSSPTLGPPRPLPSHPWPSNSPSMVPPMYPGQYGVPPYQYSLGPALPNPSYPPPPSTLPSPPHSQQLPYGLPLQPSVPVMTSHIWHPQAPQSNRWY</sequence>
<protein>
    <submittedName>
        <fullName evidence="2">Uncharacterized protein</fullName>
    </submittedName>
</protein>
<evidence type="ECO:0000313" key="3">
    <source>
        <dbReference type="Proteomes" id="UP000823399"/>
    </source>
</evidence>
<feature type="region of interest" description="Disordered" evidence="1">
    <location>
        <begin position="312"/>
        <end position="335"/>
    </location>
</feature>
<dbReference type="EMBL" id="JABBWM010000142">
    <property type="protein sequence ID" value="KAG2086658.1"/>
    <property type="molecule type" value="Genomic_DNA"/>
</dbReference>
<dbReference type="GeneID" id="64704923"/>
<evidence type="ECO:0000256" key="1">
    <source>
        <dbReference type="SAM" id="MobiDB-lite"/>
    </source>
</evidence>
<keyword evidence="3" id="KW-1185">Reference proteome</keyword>
<reference evidence="2" key="1">
    <citation type="journal article" date="2020" name="New Phytol.">
        <title>Comparative genomics reveals dynamic genome evolution in host specialist ectomycorrhizal fungi.</title>
        <authorList>
            <person name="Lofgren L.A."/>
            <person name="Nguyen N.H."/>
            <person name="Vilgalys R."/>
            <person name="Ruytinx J."/>
            <person name="Liao H.L."/>
            <person name="Branco S."/>
            <person name="Kuo A."/>
            <person name="LaButti K."/>
            <person name="Lipzen A."/>
            <person name="Andreopoulos W."/>
            <person name="Pangilinan J."/>
            <person name="Riley R."/>
            <person name="Hundley H."/>
            <person name="Na H."/>
            <person name="Barry K."/>
            <person name="Grigoriev I.V."/>
            <person name="Stajich J.E."/>
            <person name="Kennedy P.G."/>
        </authorList>
    </citation>
    <scope>NUCLEOTIDE SEQUENCE</scope>
    <source>
        <strain evidence="2">FC423</strain>
    </source>
</reference>
<feature type="compositionally biased region" description="Low complexity" evidence="1">
    <location>
        <begin position="213"/>
        <end position="236"/>
    </location>
</feature>
<name>A0A9P7ESY1_9AGAM</name>
<dbReference type="AlphaFoldDB" id="A0A9P7ESY1"/>
<feature type="compositionally biased region" description="Polar residues" evidence="1">
    <location>
        <begin position="257"/>
        <end position="269"/>
    </location>
</feature>
<dbReference type="RefSeq" id="XP_041284979.1">
    <property type="nucleotide sequence ID" value="XM_041442664.1"/>
</dbReference>
<feature type="region of interest" description="Disordered" evidence="1">
    <location>
        <begin position="183"/>
        <end position="287"/>
    </location>
</feature>
<proteinExistence type="predicted"/>
<gene>
    <name evidence="2" type="ORF">F5147DRAFT_781561</name>
</gene>